<comment type="caution">
    <text evidence="1">The sequence shown here is derived from an EMBL/GenBank/DDBJ whole genome shotgun (WGS) entry which is preliminary data.</text>
</comment>
<sequence>MDIQTRLDYEIKPILYEYLKDGVLKPSAKQKIDELTA</sequence>
<dbReference type="AlphaFoldDB" id="A0A7Z0UZT9"/>
<name>A0A7Z0UZT9_MORCA</name>
<proteinExistence type="predicted"/>
<organism evidence="1 2">
    <name type="scientific">Moraxella catarrhalis</name>
    <name type="common">Branhamella catarrhalis</name>
    <dbReference type="NCBI Taxonomy" id="480"/>
    <lineage>
        <taxon>Bacteria</taxon>
        <taxon>Pseudomonadati</taxon>
        <taxon>Pseudomonadota</taxon>
        <taxon>Gammaproteobacteria</taxon>
        <taxon>Moraxellales</taxon>
        <taxon>Moraxellaceae</taxon>
        <taxon>Moraxella</taxon>
    </lineage>
</organism>
<evidence type="ECO:0000313" key="1">
    <source>
        <dbReference type="EMBL" id="OAV01838.1"/>
    </source>
</evidence>
<gene>
    <name evidence="1" type="ORF">AO382_0204</name>
</gene>
<dbReference type="EMBL" id="LXHE01000002">
    <property type="protein sequence ID" value="OAV01838.1"/>
    <property type="molecule type" value="Genomic_DNA"/>
</dbReference>
<dbReference type="Proteomes" id="UP000078446">
    <property type="component" value="Unassembled WGS sequence"/>
</dbReference>
<evidence type="ECO:0000313" key="2">
    <source>
        <dbReference type="Proteomes" id="UP000078446"/>
    </source>
</evidence>
<protein>
    <submittedName>
        <fullName evidence="1">Uncharacterized protein</fullName>
    </submittedName>
</protein>
<reference evidence="1 2" key="1">
    <citation type="journal article" date="2016" name="Genome Biol. Evol.">
        <title>Comparative Genomic Analyses of the Moraxella catarrhalis Serosensitive and Seroresistant Lineages Demonstrate Their Independent Evolution.</title>
        <authorList>
            <person name="Earl J.P."/>
            <person name="de Vries S.P."/>
            <person name="Ahmed A."/>
            <person name="Powell E."/>
            <person name="Schultz M.P."/>
            <person name="Hermans P.W."/>
            <person name="Hill D.J."/>
            <person name="Zhou Z."/>
            <person name="Constantinidou C.I."/>
            <person name="Hu F.Z."/>
            <person name="Bootsma H.J."/>
            <person name="Ehrlich G.D."/>
        </authorList>
    </citation>
    <scope>NUCLEOTIDE SEQUENCE [LARGE SCALE GENOMIC DNA]</scope>
    <source>
        <strain evidence="1 2">Z7574</strain>
    </source>
</reference>
<accession>A0A7Z0UZT9</accession>